<evidence type="ECO:0000313" key="2">
    <source>
        <dbReference type="EMBL" id="CAL4144259.1"/>
    </source>
</evidence>
<dbReference type="AlphaFoldDB" id="A0AAV2RWR2"/>
<accession>A0AAV2RWR2</accession>
<gene>
    <name evidence="2" type="ORF">MNOR_LOCUS29483</name>
</gene>
<organism evidence="2 3">
    <name type="scientific">Meganyctiphanes norvegica</name>
    <name type="common">Northern krill</name>
    <name type="synonym">Thysanopoda norvegica</name>
    <dbReference type="NCBI Taxonomy" id="48144"/>
    <lineage>
        <taxon>Eukaryota</taxon>
        <taxon>Metazoa</taxon>
        <taxon>Ecdysozoa</taxon>
        <taxon>Arthropoda</taxon>
        <taxon>Crustacea</taxon>
        <taxon>Multicrustacea</taxon>
        <taxon>Malacostraca</taxon>
        <taxon>Eumalacostraca</taxon>
        <taxon>Eucarida</taxon>
        <taxon>Euphausiacea</taxon>
        <taxon>Euphausiidae</taxon>
        <taxon>Meganyctiphanes</taxon>
    </lineage>
</organism>
<comment type="caution">
    <text evidence="2">The sequence shown here is derived from an EMBL/GenBank/DDBJ whole genome shotgun (WGS) entry which is preliminary data.</text>
</comment>
<protein>
    <submittedName>
        <fullName evidence="2">Uncharacterized protein</fullName>
    </submittedName>
</protein>
<evidence type="ECO:0000313" key="3">
    <source>
        <dbReference type="Proteomes" id="UP001497623"/>
    </source>
</evidence>
<reference evidence="2 3" key="1">
    <citation type="submission" date="2024-05" db="EMBL/GenBank/DDBJ databases">
        <authorList>
            <person name="Wallberg A."/>
        </authorList>
    </citation>
    <scope>NUCLEOTIDE SEQUENCE [LARGE SCALE GENOMIC DNA]</scope>
</reference>
<dbReference type="Proteomes" id="UP001497623">
    <property type="component" value="Unassembled WGS sequence"/>
</dbReference>
<keyword evidence="3" id="KW-1185">Reference proteome</keyword>
<dbReference type="EMBL" id="CAXKWB010034214">
    <property type="protein sequence ID" value="CAL4144259.1"/>
    <property type="molecule type" value="Genomic_DNA"/>
</dbReference>
<proteinExistence type="predicted"/>
<evidence type="ECO:0000256" key="1">
    <source>
        <dbReference type="SAM" id="SignalP"/>
    </source>
</evidence>
<feature type="chain" id="PRO_5043371260" evidence="1">
    <location>
        <begin position="22"/>
        <end position="138"/>
    </location>
</feature>
<name>A0AAV2RWR2_MEGNR</name>
<feature type="signal peptide" evidence="1">
    <location>
        <begin position="1"/>
        <end position="21"/>
    </location>
</feature>
<keyword evidence="1" id="KW-0732">Signal</keyword>
<sequence>MVMTVTRGLSVLFSIIVVVTAEAWTDEADVTPSVHQLDQLLIPVSVLLGVPPAEGALHGAILVPSHPAGKSSLNKRSRFRTAGSTEEYQVCTPNRHEVLKLLVALHEARQGRNMDKLIELCNRSSNAAMVDTNIRFLG</sequence>